<feature type="transmembrane region" description="Helical" evidence="1">
    <location>
        <begin position="402"/>
        <end position="428"/>
    </location>
</feature>
<gene>
    <name evidence="2" type="ORF">BSZ19_49715</name>
</gene>
<feature type="transmembrane region" description="Helical" evidence="1">
    <location>
        <begin position="24"/>
        <end position="45"/>
    </location>
</feature>
<keyword evidence="1" id="KW-0472">Membrane</keyword>
<organism evidence="2 3">
    <name type="scientific">Bradyrhizobium japonicum</name>
    <dbReference type="NCBI Taxonomy" id="375"/>
    <lineage>
        <taxon>Bacteria</taxon>
        <taxon>Pseudomonadati</taxon>
        <taxon>Pseudomonadota</taxon>
        <taxon>Alphaproteobacteria</taxon>
        <taxon>Hyphomicrobiales</taxon>
        <taxon>Nitrobacteraceae</taxon>
        <taxon>Bradyrhizobium</taxon>
    </lineage>
</organism>
<keyword evidence="1" id="KW-1133">Transmembrane helix</keyword>
<evidence type="ECO:0000313" key="3">
    <source>
        <dbReference type="Proteomes" id="UP000193335"/>
    </source>
</evidence>
<feature type="transmembrane region" description="Helical" evidence="1">
    <location>
        <begin position="562"/>
        <end position="583"/>
    </location>
</feature>
<comment type="caution">
    <text evidence="2">The sequence shown here is derived from an EMBL/GenBank/DDBJ whole genome shotgun (WGS) entry which is preliminary data.</text>
</comment>
<name>A0A1Y2JA15_BRAJP</name>
<dbReference type="AlphaFoldDB" id="A0A1Y2JA15"/>
<feature type="transmembrane region" description="Helical" evidence="1">
    <location>
        <begin position="57"/>
        <end position="78"/>
    </location>
</feature>
<feature type="transmembrane region" description="Helical" evidence="1">
    <location>
        <begin position="164"/>
        <end position="184"/>
    </location>
</feature>
<feature type="transmembrane region" description="Helical" evidence="1">
    <location>
        <begin position="501"/>
        <end position="524"/>
    </location>
</feature>
<protein>
    <submittedName>
        <fullName evidence="2">Uncharacterized protein</fullName>
    </submittedName>
</protein>
<proteinExistence type="predicted"/>
<dbReference type="EMBL" id="NAFL01000287">
    <property type="protein sequence ID" value="OSJ21491.1"/>
    <property type="molecule type" value="Genomic_DNA"/>
</dbReference>
<feature type="transmembrane region" description="Helical" evidence="1">
    <location>
        <begin position="595"/>
        <end position="616"/>
    </location>
</feature>
<accession>A0A1Y2JA15</accession>
<reference evidence="2 3" key="1">
    <citation type="submission" date="2017-03" db="EMBL/GenBank/DDBJ databases">
        <title>Whole genome sequences of fourteen strains of Bradyrhizobium canariense and one strain of Bradyrhizobium japonicum isolated from Lupinus (Papilionoideae: Genisteae) species in Algeria.</title>
        <authorList>
            <person name="Crovadore J."/>
            <person name="Chekireb D."/>
            <person name="Brachmann A."/>
            <person name="Chablais R."/>
            <person name="Cochard B."/>
            <person name="Lefort F."/>
        </authorList>
    </citation>
    <scope>NUCLEOTIDE SEQUENCE [LARGE SCALE GENOMIC DNA]</scope>
    <source>
        <strain evidence="2 3">UBMA197</strain>
    </source>
</reference>
<dbReference type="Proteomes" id="UP000193335">
    <property type="component" value="Unassembled WGS sequence"/>
</dbReference>
<sequence length="941" mass="102006">MKADVQEPYREAARHRSSGWLDDVAPLLSSAALTLLGILVAIVLTDLLAIDSRQRTMLIFFAGILVLPVSTVTLQYWLDRRWPGVGRPFEALNVWCAVAALTSLVLVVLAAWAAGNGVIFWYRAGMHAARIVVFVYAALLLAACLSDMVLDQARSIIARASSRAVPSVALVLAFAAAVIVLFRIGPGHRHFSPLFDFVFRTLPGGFPDRSSLLLAIFTAVLLVTVGACLLMLERHLAATQPAQLRLTQRVALACALLASTVLSFDFSLAGDPFHYMTVMGPALHLLHGGTLMVDTFSQYGPGPVLVTYLAFRLGPPSFAVANIAIQLCNVLFYALFITALWQSTRARMSATWFGLVFILFWLSAWDGGQGNVNAAPSVLGARYLPILLMAVGIGARTGARHSALVFLAGFLSGLWSIEAFVGTFALYSGSLALRNLRDRSYARLAKDLAIATVTMMSGLAALSVGTLLAAGSWPAFDVYLGFLSSYNPIAQFWSIPFDATFWGWIPILGGVVIAVAGCWLLVLDSKRSALLATSDTWLRHALPAAILTAITGSYFAARSVDYTVAIALLPFALLFIPTALWLADRALDGDRVAGILTALTTVAVLWASIFSCLYMFRIDSPYSLLPSECRYHDRCAPAALYTALRGKVDRELALRSTDNPWSLDDYDRAIVADAKHLIERYAANSPKVTMLLGEGANTQQMLSDITLMYANKWHTWPRSFTFSDELVPAIYARILATDVTLATGDLVVRRRDEASLGSLEKAILERLQARGSLCELRGSTPEVIAYRFEKTGDPQSPEACHEHQIDGEAAERSTAPLQDIASFINALRTAGHALPDGVLDYPALERAGVAVPPNLIAGRRLVSFSGSMSLQKRQSLLIIDLSLFPKTTCQQLLPAISQLAGVARIAITATSADEQDAPISQDRAKLLCAAERRFLRIIAAL</sequence>
<feature type="transmembrane region" description="Helical" evidence="1">
    <location>
        <begin position="348"/>
        <end position="365"/>
    </location>
</feature>
<feature type="transmembrane region" description="Helical" evidence="1">
    <location>
        <begin position="318"/>
        <end position="341"/>
    </location>
</feature>
<keyword evidence="1" id="KW-0812">Transmembrane</keyword>
<evidence type="ECO:0000256" key="1">
    <source>
        <dbReference type="SAM" id="Phobius"/>
    </source>
</evidence>
<evidence type="ECO:0000313" key="2">
    <source>
        <dbReference type="EMBL" id="OSJ21491.1"/>
    </source>
</evidence>
<feature type="transmembrane region" description="Helical" evidence="1">
    <location>
        <begin position="250"/>
        <end position="269"/>
    </location>
</feature>
<feature type="transmembrane region" description="Helical" evidence="1">
    <location>
        <begin position="120"/>
        <end position="143"/>
    </location>
</feature>
<feature type="transmembrane region" description="Helical" evidence="1">
    <location>
        <begin position="90"/>
        <end position="114"/>
    </location>
</feature>
<feature type="transmembrane region" description="Helical" evidence="1">
    <location>
        <begin position="212"/>
        <end position="230"/>
    </location>
</feature>
<feature type="transmembrane region" description="Helical" evidence="1">
    <location>
        <begin position="536"/>
        <end position="556"/>
    </location>
</feature>
<dbReference type="RefSeq" id="WP_085405836.1">
    <property type="nucleotide sequence ID" value="NZ_NAFL01000287.1"/>
</dbReference>
<feature type="transmembrane region" description="Helical" evidence="1">
    <location>
        <begin position="448"/>
        <end position="469"/>
    </location>
</feature>